<dbReference type="PANTHER" id="PTHR22807:SF61">
    <property type="entry name" value="NOL1_NOP2_SUN FAMILY PROTEIN _ ANTITERMINATION NUSB DOMAIN-CONTAINING PROTEIN"/>
    <property type="match status" value="1"/>
</dbReference>
<evidence type="ECO:0000256" key="5">
    <source>
        <dbReference type="PROSITE-ProRule" id="PRU01023"/>
    </source>
</evidence>
<dbReference type="InterPro" id="IPR035926">
    <property type="entry name" value="NusB-like_sf"/>
</dbReference>
<dbReference type="PRINTS" id="PR02008">
    <property type="entry name" value="RCMTFAMILY"/>
</dbReference>
<dbReference type="InterPro" id="IPR006027">
    <property type="entry name" value="NusB_RsmB_TIM44"/>
</dbReference>
<dbReference type="PANTHER" id="PTHR22807">
    <property type="entry name" value="NOP2 YEAST -RELATED NOL1/NOP2/FMU SUN DOMAIN-CONTAINING"/>
    <property type="match status" value="1"/>
</dbReference>
<dbReference type="GO" id="GO:0001510">
    <property type="term" value="P:RNA methylation"/>
    <property type="evidence" value="ECO:0007669"/>
    <property type="project" value="InterPro"/>
</dbReference>
<feature type="binding site" evidence="5">
    <location>
        <position position="302"/>
    </location>
    <ligand>
        <name>S-adenosyl-L-methionine</name>
        <dbReference type="ChEBI" id="CHEBI:59789"/>
    </ligand>
</feature>
<accession>A0A1M7JQ51</accession>
<reference evidence="7 8" key="1">
    <citation type="submission" date="2016-11" db="EMBL/GenBank/DDBJ databases">
        <authorList>
            <person name="Varghese N."/>
            <person name="Submissions S."/>
        </authorList>
    </citation>
    <scope>NUCLEOTIDE SEQUENCE [LARGE SCALE GENOMIC DNA]</scope>
    <source>
        <strain evidence="7 8">DSM 28249</strain>
    </source>
</reference>
<evidence type="ECO:0000313" key="8">
    <source>
        <dbReference type="Proteomes" id="UP000322545"/>
    </source>
</evidence>
<organism evidence="7 8">
    <name type="scientific">Roseovarius litoreus</name>
    <dbReference type="NCBI Taxonomy" id="1155722"/>
    <lineage>
        <taxon>Bacteria</taxon>
        <taxon>Pseudomonadati</taxon>
        <taxon>Pseudomonadota</taxon>
        <taxon>Alphaproteobacteria</taxon>
        <taxon>Rhodobacterales</taxon>
        <taxon>Roseobacteraceae</taxon>
        <taxon>Roseovarius</taxon>
    </lineage>
</organism>
<comment type="similarity">
    <text evidence="5">Belongs to the class I-like SAM-binding methyltransferase superfamily. RsmB/NOP family.</text>
</comment>
<dbReference type="GO" id="GO:0006355">
    <property type="term" value="P:regulation of DNA-templated transcription"/>
    <property type="evidence" value="ECO:0007669"/>
    <property type="project" value="InterPro"/>
</dbReference>
<evidence type="ECO:0000256" key="1">
    <source>
        <dbReference type="ARBA" id="ARBA00022603"/>
    </source>
</evidence>
<feature type="binding site" evidence="5">
    <location>
        <begin position="240"/>
        <end position="246"/>
    </location>
    <ligand>
        <name>S-adenosyl-L-methionine</name>
        <dbReference type="ChEBI" id="CHEBI:59789"/>
    </ligand>
</feature>
<comment type="caution">
    <text evidence="5">Lacks conserved residue(s) required for the propagation of feature annotation.</text>
</comment>
<proteinExistence type="inferred from homology"/>
<dbReference type="GO" id="GO:0008173">
    <property type="term" value="F:RNA methyltransferase activity"/>
    <property type="evidence" value="ECO:0007669"/>
    <property type="project" value="InterPro"/>
</dbReference>
<dbReference type="PROSITE" id="PS51686">
    <property type="entry name" value="SAM_MT_RSMB_NOP"/>
    <property type="match status" value="1"/>
</dbReference>
<dbReference type="Gene3D" id="3.40.50.150">
    <property type="entry name" value="Vaccinia Virus protein VP39"/>
    <property type="match status" value="1"/>
</dbReference>
<keyword evidence="8" id="KW-1185">Reference proteome</keyword>
<dbReference type="RefSeq" id="WP_149780437.1">
    <property type="nucleotide sequence ID" value="NZ_FRCB01000009.1"/>
</dbReference>
<protein>
    <submittedName>
        <fullName evidence="7">16S rRNA (Cytosine967-C5)-methyltransferase</fullName>
    </submittedName>
</protein>
<keyword evidence="1 5" id="KW-0489">Methyltransferase</keyword>
<dbReference type="InterPro" id="IPR049560">
    <property type="entry name" value="MeTrfase_RsmB-F_NOP2_cat"/>
</dbReference>
<dbReference type="InterPro" id="IPR001678">
    <property type="entry name" value="MeTrfase_RsmB-F_NOP2_dom"/>
</dbReference>
<keyword evidence="2 5" id="KW-0808">Transferase</keyword>
<dbReference type="Proteomes" id="UP000322545">
    <property type="component" value="Unassembled WGS sequence"/>
</dbReference>
<evidence type="ECO:0000256" key="4">
    <source>
        <dbReference type="ARBA" id="ARBA00022884"/>
    </source>
</evidence>
<feature type="domain" description="SAM-dependent MTase RsmB/NOP-type" evidence="6">
    <location>
        <begin position="132"/>
        <end position="424"/>
    </location>
</feature>
<evidence type="ECO:0000256" key="2">
    <source>
        <dbReference type="ARBA" id="ARBA00022679"/>
    </source>
</evidence>
<dbReference type="Pfam" id="PF01029">
    <property type="entry name" value="NusB"/>
    <property type="match status" value="1"/>
</dbReference>
<keyword evidence="4 5" id="KW-0694">RNA-binding</keyword>
<evidence type="ECO:0000313" key="7">
    <source>
        <dbReference type="EMBL" id="SHM55116.1"/>
    </source>
</evidence>
<evidence type="ECO:0000259" key="6">
    <source>
        <dbReference type="PROSITE" id="PS51686"/>
    </source>
</evidence>
<dbReference type="InterPro" id="IPR023267">
    <property type="entry name" value="RCMT"/>
</dbReference>
<gene>
    <name evidence="7" type="ORF">SAMN05443432_10929</name>
</gene>
<dbReference type="SUPFAM" id="SSF48013">
    <property type="entry name" value="NusB-like"/>
    <property type="match status" value="1"/>
</dbReference>
<dbReference type="CDD" id="cd02440">
    <property type="entry name" value="AdoMet_MTases"/>
    <property type="match status" value="1"/>
</dbReference>
<sequence length="427" mass="45535">MSQPAPSARRSAVHLLDQVLGEGRLMSDLISSGALDRLDPADRARAQRLATDTLRGIERADRLLKRHLRKPPPLHVFNILRLGTVELCMGGDAHGVVNDLVAIVGSHRRYGNLKGLINAVLRKMAADGPGTWNDLRVPRLPRWLREPLVSAWGAGAVAQMEQAQFAGAPLDLTAREDAAALAERLQGTLLPTGSVRLSDAGQVSALPGYMSGDWWVQDAAAALPVRVLDPQPREAVLDLCAAPGGKTLQLCAAGADVTALDLSEKRMARVRENLERCGYSANCITGDALEHAGGPYDAVLLDAPCSATGTIRRHPDLPFAKDGSEFGALIALQAAMLDHALSLLKPGGRLVFCTCSLLPDEGECQVDEALGRHPGLSVDRDATAHLPGIDPAWITDEGGLRLRPDHWPELGGMDGFYIACLRPAPAS</sequence>
<dbReference type="SUPFAM" id="SSF53335">
    <property type="entry name" value="S-adenosyl-L-methionine-dependent methyltransferases"/>
    <property type="match status" value="1"/>
</dbReference>
<dbReference type="AlphaFoldDB" id="A0A1M7JQ51"/>
<dbReference type="GO" id="GO:0003723">
    <property type="term" value="F:RNA binding"/>
    <property type="evidence" value="ECO:0007669"/>
    <property type="project" value="UniProtKB-UniRule"/>
</dbReference>
<evidence type="ECO:0000256" key="3">
    <source>
        <dbReference type="ARBA" id="ARBA00022691"/>
    </source>
</evidence>
<dbReference type="Pfam" id="PF01189">
    <property type="entry name" value="Methyltr_RsmB-F"/>
    <property type="match status" value="1"/>
</dbReference>
<dbReference type="Gene3D" id="1.10.940.10">
    <property type="entry name" value="NusB-like"/>
    <property type="match status" value="1"/>
</dbReference>
<feature type="binding site" evidence="5">
    <location>
        <position position="261"/>
    </location>
    <ligand>
        <name>S-adenosyl-L-methionine</name>
        <dbReference type="ChEBI" id="CHEBI:59789"/>
    </ligand>
</feature>
<dbReference type="InterPro" id="IPR029063">
    <property type="entry name" value="SAM-dependent_MTases_sf"/>
</dbReference>
<name>A0A1M7JQ51_9RHOB</name>
<keyword evidence="3 5" id="KW-0949">S-adenosyl-L-methionine</keyword>
<dbReference type="EMBL" id="FRCB01000009">
    <property type="protein sequence ID" value="SHM55116.1"/>
    <property type="molecule type" value="Genomic_DNA"/>
</dbReference>
<feature type="active site" description="Nucleophile" evidence="5">
    <location>
        <position position="355"/>
    </location>
</feature>